<accession>A0ABV4CUC3</accession>
<dbReference type="PROSITE" id="PS50949">
    <property type="entry name" value="HTH_GNTR"/>
    <property type="match status" value="1"/>
</dbReference>
<evidence type="ECO:0000259" key="4">
    <source>
        <dbReference type="PROSITE" id="PS50949"/>
    </source>
</evidence>
<dbReference type="InterPro" id="IPR036388">
    <property type="entry name" value="WH-like_DNA-bd_sf"/>
</dbReference>
<dbReference type="RefSeq" id="WP_369863059.1">
    <property type="nucleotide sequence ID" value="NZ_JBCLPP010000002.1"/>
</dbReference>
<sequence>MIFKENTRPIYLQIADRICYDIMSGVYNPDDRMPSVREYAASVEVNANTVMRSYEYLSTRDIIYNRRGIGFFVASDARNAIVKMRRDAFLNNDIIDFFKELKMLGIAPDELKSMYQDYCNSQYLTEKQ</sequence>
<proteinExistence type="predicted"/>
<dbReference type="PANTHER" id="PTHR38445:SF10">
    <property type="entry name" value="GNTR-FAMILY TRANSCRIPTIONAL REGULATOR"/>
    <property type="match status" value="1"/>
</dbReference>
<dbReference type="PANTHER" id="PTHR38445">
    <property type="entry name" value="HTH-TYPE TRANSCRIPTIONAL REPRESSOR YTRA"/>
    <property type="match status" value="1"/>
</dbReference>
<evidence type="ECO:0000313" key="5">
    <source>
        <dbReference type="EMBL" id="MEY8244120.1"/>
    </source>
</evidence>
<reference evidence="5 6" key="1">
    <citation type="submission" date="2024-03" db="EMBL/GenBank/DDBJ databases">
        <title>Mouse gut bacterial collection (mGBC) of GemPharmatech.</title>
        <authorList>
            <person name="He Y."/>
            <person name="Dong L."/>
            <person name="Wu D."/>
            <person name="Gao X."/>
            <person name="Lin Z."/>
        </authorList>
    </citation>
    <scope>NUCLEOTIDE SEQUENCE [LARGE SCALE GENOMIC DNA]</scope>
    <source>
        <strain evidence="5 6">54-13</strain>
    </source>
</reference>
<evidence type="ECO:0000313" key="6">
    <source>
        <dbReference type="Proteomes" id="UP001565200"/>
    </source>
</evidence>
<keyword evidence="3" id="KW-0804">Transcription</keyword>
<dbReference type="Gene3D" id="1.10.10.10">
    <property type="entry name" value="Winged helix-like DNA-binding domain superfamily/Winged helix DNA-binding domain"/>
    <property type="match status" value="1"/>
</dbReference>
<gene>
    <name evidence="5" type="ORF">AAK873_00650</name>
</gene>
<organism evidence="5 6">
    <name type="scientific">Heminiphilus faecis</name>
    <dbReference type="NCBI Taxonomy" id="2601703"/>
    <lineage>
        <taxon>Bacteria</taxon>
        <taxon>Pseudomonadati</taxon>
        <taxon>Bacteroidota</taxon>
        <taxon>Bacteroidia</taxon>
        <taxon>Bacteroidales</taxon>
        <taxon>Muribaculaceae</taxon>
        <taxon>Heminiphilus</taxon>
    </lineage>
</organism>
<dbReference type="InterPro" id="IPR000524">
    <property type="entry name" value="Tscrpt_reg_HTH_GntR"/>
</dbReference>
<dbReference type="Pfam" id="PF00392">
    <property type="entry name" value="GntR"/>
    <property type="match status" value="1"/>
</dbReference>
<dbReference type="Gene3D" id="1.10.287.100">
    <property type="match status" value="1"/>
</dbReference>
<evidence type="ECO:0000256" key="3">
    <source>
        <dbReference type="ARBA" id="ARBA00023163"/>
    </source>
</evidence>
<keyword evidence="1" id="KW-0805">Transcription regulation</keyword>
<comment type="caution">
    <text evidence="5">The sequence shown here is derived from an EMBL/GenBank/DDBJ whole genome shotgun (WGS) entry which is preliminary data.</text>
</comment>
<keyword evidence="2" id="KW-0238">DNA-binding</keyword>
<dbReference type="SMART" id="SM00345">
    <property type="entry name" value="HTH_GNTR"/>
    <property type="match status" value="1"/>
</dbReference>
<dbReference type="InterPro" id="IPR036390">
    <property type="entry name" value="WH_DNA-bd_sf"/>
</dbReference>
<dbReference type="EMBL" id="JBCLPP010000002">
    <property type="protein sequence ID" value="MEY8244120.1"/>
    <property type="molecule type" value="Genomic_DNA"/>
</dbReference>
<feature type="domain" description="HTH gntR-type" evidence="4">
    <location>
        <begin position="8"/>
        <end position="76"/>
    </location>
</feature>
<name>A0ABV4CUC3_9BACT</name>
<keyword evidence="6" id="KW-1185">Reference proteome</keyword>
<protein>
    <submittedName>
        <fullName evidence="5">GntR family transcriptional regulator</fullName>
    </submittedName>
</protein>
<evidence type="ECO:0000256" key="2">
    <source>
        <dbReference type="ARBA" id="ARBA00023125"/>
    </source>
</evidence>
<dbReference type="CDD" id="cd07377">
    <property type="entry name" value="WHTH_GntR"/>
    <property type="match status" value="1"/>
</dbReference>
<evidence type="ECO:0000256" key="1">
    <source>
        <dbReference type="ARBA" id="ARBA00023015"/>
    </source>
</evidence>
<dbReference type="Proteomes" id="UP001565200">
    <property type="component" value="Unassembled WGS sequence"/>
</dbReference>
<dbReference type="SUPFAM" id="SSF46785">
    <property type="entry name" value="Winged helix' DNA-binding domain"/>
    <property type="match status" value="1"/>
</dbReference>